<name>A0AAV6U2I9_9ARAC</name>
<sequence length="124" mass="14131">MCCIWESETSFVPHVQELSKKISSHRNTAAPKTREGSSSTMEINIIAECFLTSMQTYGVKYHQVIADGDRNVYKTILGANPYDTLTVEKIECKNLLLRNFCNKLKDPTRNAKLKHINLRKEIGI</sequence>
<accession>A0AAV6U2I9</accession>
<dbReference type="EMBL" id="JAFNEN010000713">
    <property type="protein sequence ID" value="KAG8178159.1"/>
    <property type="molecule type" value="Genomic_DNA"/>
</dbReference>
<reference evidence="2 3" key="1">
    <citation type="journal article" date="2022" name="Nat. Ecol. Evol.">
        <title>A masculinizing supergene underlies an exaggerated male reproductive morph in a spider.</title>
        <authorList>
            <person name="Hendrickx F."/>
            <person name="De Corte Z."/>
            <person name="Sonet G."/>
            <person name="Van Belleghem S.M."/>
            <person name="Kostlbacher S."/>
            <person name="Vangestel C."/>
        </authorList>
    </citation>
    <scope>NUCLEOTIDE SEQUENCE [LARGE SCALE GENOMIC DNA]</scope>
    <source>
        <strain evidence="2">W744_W776</strain>
    </source>
</reference>
<evidence type="ECO:0000313" key="3">
    <source>
        <dbReference type="Proteomes" id="UP000827092"/>
    </source>
</evidence>
<keyword evidence="3" id="KW-1185">Reference proteome</keyword>
<dbReference type="InterPro" id="IPR049012">
    <property type="entry name" value="Mutator_transp_dom"/>
</dbReference>
<gene>
    <name evidence="2" type="ORF">JTE90_006298</name>
</gene>
<organism evidence="2 3">
    <name type="scientific">Oedothorax gibbosus</name>
    <dbReference type="NCBI Taxonomy" id="931172"/>
    <lineage>
        <taxon>Eukaryota</taxon>
        <taxon>Metazoa</taxon>
        <taxon>Ecdysozoa</taxon>
        <taxon>Arthropoda</taxon>
        <taxon>Chelicerata</taxon>
        <taxon>Arachnida</taxon>
        <taxon>Araneae</taxon>
        <taxon>Araneomorphae</taxon>
        <taxon>Entelegynae</taxon>
        <taxon>Araneoidea</taxon>
        <taxon>Linyphiidae</taxon>
        <taxon>Erigoninae</taxon>
        <taxon>Oedothorax</taxon>
    </lineage>
</organism>
<dbReference type="Pfam" id="PF20700">
    <property type="entry name" value="Mutator"/>
    <property type="match status" value="1"/>
</dbReference>
<comment type="caution">
    <text evidence="2">The sequence shown here is derived from an EMBL/GenBank/DDBJ whole genome shotgun (WGS) entry which is preliminary data.</text>
</comment>
<evidence type="ECO:0000313" key="2">
    <source>
        <dbReference type="EMBL" id="KAG8178159.1"/>
    </source>
</evidence>
<protein>
    <recommendedName>
        <fullName evidence="1">Mutator-like transposase domain-containing protein</fullName>
    </recommendedName>
</protein>
<evidence type="ECO:0000259" key="1">
    <source>
        <dbReference type="Pfam" id="PF20700"/>
    </source>
</evidence>
<feature type="domain" description="Mutator-like transposase" evidence="1">
    <location>
        <begin position="31"/>
        <end position="107"/>
    </location>
</feature>
<dbReference type="Proteomes" id="UP000827092">
    <property type="component" value="Unassembled WGS sequence"/>
</dbReference>
<dbReference type="AlphaFoldDB" id="A0AAV6U2I9"/>
<proteinExistence type="predicted"/>